<organism evidence="10 11">
    <name type="scientific">Hymenobacter negativus</name>
    <dbReference type="NCBI Taxonomy" id="2795026"/>
    <lineage>
        <taxon>Bacteria</taxon>
        <taxon>Pseudomonadati</taxon>
        <taxon>Bacteroidota</taxon>
        <taxon>Cytophagia</taxon>
        <taxon>Cytophagales</taxon>
        <taxon>Hymenobacteraceae</taxon>
        <taxon>Hymenobacter</taxon>
    </lineage>
</organism>
<dbReference type="InterPro" id="IPR019734">
    <property type="entry name" value="TPR_rpt"/>
</dbReference>
<keyword evidence="4" id="KW-0808">Transferase</keyword>
<protein>
    <recommendedName>
        <fullName evidence="2">histidine kinase</fullName>
        <ecNumber evidence="2">2.7.13.3</ecNumber>
    </recommendedName>
</protein>
<proteinExistence type="predicted"/>
<keyword evidence="8" id="KW-0175">Coiled coil</keyword>
<dbReference type="InterPro" id="IPR011990">
    <property type="entry name" value="TPR-like_helical_dom_sf"/>
</dbReference>
<evidence type="ECO:0000259" key="9">
    <source>
        <dbReference type="SMART" id="SM00387"/>
    </source>
</evidence>
<keyword evidence="7" id="KW-0067">ATP-binding</keyword>
<dbReference type="SUPFAM" id="SSF48452">
    <property type="entry name" value="TPR-like"/>
    <property type="match status" value="1"/>
</dbReference>
<dbReference type="Pfam" id="PF02518">
    <property type="entry name" value="HATPase_c"/>
    <property type="match status" value="1"/>
</dbReference>
<feature type="domain" description="Histidine kinase/HSP90-like ATPase" evidence="9">
    <location>
        <begin position="714"/>
        <end position="812"/>
    </location>
</feature>
<dbReference type="Pfam" id="PF07568">
    <property type="entry name" value="HisKA_2"/>
    <property type="match status" value="1"/>
</dbReference>
<evidence type="ECO:0000256" key="8">
    <source>
        <dbReference type="SAM" id="Coils"/>
    </source>
</evidence>
<dbReference type="PANTHER" id="PTHR41523">
    <property type="entry name" value="TWO-COMPONENT SYSTEM SENSOR PROTEIN"/>
    <property type="match status" value="1"/>
</dbReference>
<evidence type="ECO:0000256" key="1">
    <source>
        <dbReference type="ARBA" id="ARBA00000085"/>
    </source>
</evidence>
<keyword evidence="5" id="KW-0547">Nucleotide-binding</keyword>
<dbReference type="PANTHER" id="PTHR41523:SF8">
    <property type="entry name" value="ETHYLENE RESPONSE SENSOR PROTEIN"/>
    <property type="match status" value="1"/>
</dbReference>
<evidence type="ECO:0000313" key="11">
    <source>
        <dbReference type="Proteomes" id="UP000664369"/>
    </source>
</evidence>
<keyword evidence="3" id="KW-0597">Phosphoprotein</keyword>
<evidence type="ECO:0000256" key="4">
    <source>
        <dbReference type="ARBA" id="ARBA00022679"/>
    </source>
</evidence>
<dbReference type="EMBL" id="JAGETZ010000015">
    <property type="protein sequence ID" value="MBO2012121.1"/>
    <property type="molecule type" value="Genomic_DNA"/>
</dbReference>
<reference evidence="10 11" key="1">
    <citation type="submission" date="2021-03" db="EMBL/GenBank/DDBJ databases">
        <authorList>
            <person name="Kim M.K."/>
        </authorList>
    </citation>
    <scope>NUCLEOTIDE SEQUENCE [LARGE SCALE GENOMIC DNA]</scope>
    <source>
        <strain evidence="10 11">BT442</strain>
    </source>
</reference>
<dbReference type="EC" id="2.7.13.3" evidence="2"/>
<keyword evidence="6" id="KW-0418">Kinase</keyword>
<evidence type="ECO:0000313" key="10">
    <source>
        <dbReference type="EMBL" id="MBO2012121.1"/>
    </source>
</evidence>
<dbReference type="Gene3D" id="1.25.40.10">
    <property type="entry name" value="Tetratricopeptide repeat domain"/>
    <property type="match status" value="2"/>
</dbReference>
<evidence type="ECO:0000256" key="7">
    <source>
        <dbReference type="ARBA" id="ARBA00022840"/>
    </source>
</evidence>
<dbReference type="Gene3D" id="3.30.565.10">
    <property type="entry name" value="Histidine kinase-like ATPase, C-terminal domain"/>
    <property type="match status" value="1"/>
</dbReference>
<dbReference type="InterPro" id="IPR036890">
    <property type="entry name" value="HATPase_C_sf"/>
</dbReference>
<gene>
    <name evidence="10" type="ORF">J4E00_23855</name>
</gene>
<evidence type="ECO:0000256" key="3">
    <source>
        <dbReference type="ARBA" id="ARBA00022553"/>
    </source>
</evidence>
<keyword evidence="11" id="KW-1185">Reference proteome</keyword>
<name>A0ABS3QLJ6_9BACT</name>
<dbReference type="SMART" id="SM00387">
    <property type="entry name" value="HATPase_c"/>
    <property type="match status" value="1"/>
</dbReference>
<comment type="caution">
    <text evidence="10">The sequence shown here is derived from an EMBL/GenBank/DDBJ whole genome shotgun (WGS) entry which is preliminary data.</text>
</comment>
<accession>A0ABS3QLJ6</accession>
<sequence>MQQLKPLLLLRDRDALPASSQPPQLSGATSFLVWLRHLVSNASRGRFAKGSSLVERLYIQCCTCRAVVVGLLLLASWPLQAEPRLPFLRPATVDSMKKQLKQTPPGQQRFRMLLRLSQDLIDKYQFRAPPLDSAETYRRQAESYCWEAERLSHRLGDTRALIESKYALGNMFVAIDQPSVGKKWITQGLTSSARQHDVHLEADGWYYLSDVYTYSDTDIAQRIACLQHAKALYKTLGDAANAAYVLKTIADLHMQKGQVGLAREELQQALTLYRSIGYRRLYYTYDLLGTVSSRLGEFREAIRYGQATIESARANQDTTDLSLFYVRVGLIYNTLKQYPDALAYYNLAERHAEQVRDSSSIIYVTSLTTATLIAQNRPQQALRLALEKLRRYAHCTCSNRAVFTILYGCYLANRQFTEAEKVCLQEINRLESLKPSDYKTTMEETYFAICRLYLTTRQYSKARLYAEKAWALQSAVGPPWRAAMQRLLFRLDSAQGNYLAAIGHQQRYLALHDSIFDEKKSQQIASLQIQYETQKKEQDLALLTKQNLVQQANLRRRESQRNASVAIGVMLVLLLSLGYNRYRLKQRSNQQLEARQAEIDRKNAALQTLVREKESLLKEIHHRVKNNLQVVMSLLNSQASYLANDTALAAIQESQHRVQAMALIHHKLYQSEQVARIAMPAYLNELVAYLRDAYNLPQLIGFELAVQPVELDVTQAVPLGLIVNEAVTNILKYAFPQGRPGRVQVILRRLTGNDYELEISDNGVGLSPNYAPERSCSLGMTLIHGFSKQLGGTLTIRNDEGLKITLTFSEQPSIPVSPSLDYAY</sequence>
<dbReference type="Proteomes" id="UP000664369">
    <property type="component" value="Unassembled WGS sequence"/>
</dbReference>
<dbReference type="SMART" id="SM00028">
    <property type="entry name" value="TPR"/>
    <property type="match status" value="3"/>
</dbReference>
<comment type="catalytic activity">
    <reaction evidence="1">
        <text>ATP + protein L-histidine = ADP + protein N-phospho-L-histidine.</text>
        <dbReference type="EC" id="2.7.13.3"/>
    </reaction>
</comment>
<evidence type="ECO:0000256" key="2">
    <source>
        <dbReference type="ARBA" id="ARBA00012438"/>
    </source>
</evidence>
<evidence type="ECO:0000256" key="5">
    <source>
        <dbReference type="ARBA" id="ARBA00022741"/>
    </source>
</evidence>
<dbReference type="RefSeq" id="WP_208177890.1">
    <property type="nucleotide sequence ID" value="NZ_JAGETZ010000015.1"/>
</dbReference>
<feature type="coiled-coil region" evidence="8">
    <location>
        <begin position="585"/>
        <end position="619"/>
    </location>
</feature>
<dbReference type="InterPro" id="IPR011495">
    <property type="entry name" value="Sig_transdc_His_kin_sub2_dim/P"/>
</dbReference>
<dbReference type="Gene3D" id="3.30.450.20">
    <property type="entry name" value="PAS domain"/>
    <property type="match status" value="1"/>
</dbReference>
<evidence type="ECO:0000256" key="6">
    <source>
        <dbReference type="ARBA" id="ARBA00022777"/>
    </source>
</evidence>
<dbReference type="SUPFAM" id="SSF55874">
    <property type="entry name" value="ATPase domain of HSP90 chaperone/DNA topoisomerase II/histidine kinase"/>
    <property type="match status" value="1"/>
</dbReference>
<dbReference type="InterPro" id="IPR003594">
    <property type="entry name" value="HATPase_dom"/>
</dbReference>